<dbReference type="AlphaFoldDB" id="A0A8J5EXX9"/>
<dbReference type="InterPro" id="IPR004821">
    <property type="entry name" value="Cyt_trans-like"/>
</dbReference>
<comment type="pathway">
    <text evidence="1">Cofactor biosynthesis; coenzyme A biosynthesis.</text>
</comment>
<dbReference type="SUPFAM" id="SSF52374">
    <property type="entry name" value="Nucleotidylyl transferase"/>
    <property type="match status" value="1"/>
</dbReference>
<dbReference type="EMBL" id="JACMSC010000018">
    <property type="protein sequence ID" value="KAG6476495.1"/>
    <property type="molecule type" value="Genomic_DNA"/>
</dbReference>
<reference evidence="3 4" key="1">
    <citation type="submission" date="2020-08" db="EMBL/GenBank/DDBJ databases">
        <title>Plant Genome Project.</title>
        <authorList>
            <person name="Zhang R.-G."/>
        </authorList>
    </citation>
    <scope>NUCLEOTIDE SEQUENCE [LARGE SCALE GENOMIC DNA]</scope>
    <source>
        <tissue evidence="3">Rhizome</tissue>
    </source>
</reference>
<dbReference type="Pfam" id="PF01467">
    <property type="entry name" value="CTP_transf_like"/>
    <property type="match status" value="1"/>
</dbReference>
<protein>
    <recommendedName>
        <fullName evidence="2">Cytidyltransferase-like domain-containing protein</fullName>
    </recommendedName>
</protein>
<evidence type="ECO:0000256" key="1">
    <source>
        <dbReference type="ARBA" id="ARBA00004724"/>
    </source>
</evidence>
<feature type="domain" description="Cytidyltransferase-like" evidence="2">
    <location>
        <begin position="19"/>
        <end position="59"/>
    </location>
</feature>
<dbReference type="GO" id="GO:0004140">
    <property type="term" value="F:dephospho-CoA kinase activity"/>
    <property type="evidence" value="ECO:0007669"/>
    <property type="project" value="TreeGrafter"/>
</dbReference>
<keyword evidence="4" id="KW-1185">Reference proteome</keyword>
<evidence type="ECO:0000259" key="2">
    <source>
        <dbReference type="Pfam" id="PF01467"/>
    </source>
</evidence>
<dbReference type="Proteomes" id="UP000734854">
    <property type="component" value="Unassembled WGS sequence"/>
</dbReference>
<dbReference type="PANTHER" id="PTHR10695">
    <property type="entry name" value="DEPHOSPHO-COA KINASE-RELATED"/>
    <property type="match status" value="1"/>
</dbReference>
<evidence type="ECO:0000313" key="3">
    <source>
        <dbReference type="EMBL" id="KAG6476495.1"/>
    </source>
</evidence>
<dbReference type="Gene3D" id="3.40.50.620">
    <property type="entry name" value="HUPs"/>
    <property type="match status" value="2"/>
</dbReference>
<name>A0A8J5EXX9_ZINOF</name>
<evidence type="ECO:0000313" key="4">
    <source>
        <dbReference type="Proteomes" id="UP000734854"/>
    </source>
</evidence>
<proteinExistence type="predicted"/>
<organism evidence="3 4">
    <name type="scientific">Zingiber officinale</name>
    <name type="common">Ginger</name>
    <name type="synonym">Amomum zingiber</name>
    <dbReference type="NCBI Taxonomy" id="94328"/>
    <lineage>
        <taxon>Eukaryota</taxon>
        <taxon>Viridiplantae</taxon>
        <taxon>Streptophyta</taxon>
        <taxon>Embryophyta</taxon>
        <taxon>Tracheophyta</taxon>
        <taxon>Spermatophyta</taxon>
        <taxon>Magnoliopsida</taxon>
        <taxon>Liliopsida</taxon>
        <taxon>Zingiberales</taxon>
        <taxon>Zingiberaceae</taxon>
        <taxon>Zingiber</taxon>
    </lineage>
</organism>
<comment type="caution">
    <text evidence="3">The sequence shown here is derived from an EMBL/GenBank/DDBJ whole genome shotgun (WGS) entry which is preliminary data.</text>
</comment>
<dbReference type="InterPro" id="IPR014729">
    <property type="entry name" value="Rossmann-like_a/b/a_fold"/>
</dbReference>
<gene>
    <name evidence="3" type="ORF">ZIOFF_065737</name>
</gene>
<dbReference type="GO" id="GO:0015937">
    <property type="term" value="P:coenzyme A biosynthetic process"/>
    <property type="evidence" value="ECO:0007669"/>
    <property type="project" value="TreeGrafter"/>
</dbReference>
<accession>A0A8J5EXX9</accession>
<dbReference type="GO" id="GO:0004595">
    <property type="term" value="F:pantetheine-phosphate adenylyltransferase activity"/>
    <property type="evidence" value="ECO:0007669"/>
    <property type="project" value="TreeGrafter"/>
</dbReference>
<sequence>MLSGGLIPSSPPNSYKSIVIGGTFDRLHQGHHLFLKASADLARDRIVVGVCDGPMLTKKEGGRHWEMETLALSRASRRVREAQGKVGEGCHHGELRCRELRRSRESGKRGLVSLREGAFERGLVESSRQGRALARRIARAREPERARASYAYLIEPIEKRIQGVKNYIKSMKPELTVEVDPITDPYGPSIRDEQLEAIVVSKETLPGGIAVNRKRAERGLSQLKIEVVDILPEESTGIKISSSTFRKIEAAEALTNQQFDGDSETDPLAASH</sequence>
<dbReference type="PANTHER" id="PTHR10695:SF46">
    <property type="entry name" value="BIFUNCTIONAL COENZYME A SYNTHASE-RELATED"/>
    <property type="match status" value="1"/>
</dbReference>